<accession>A0ABS0ZS74</accession>
<dbReference type="RefSeq" id="WP_200035376.1">
    <property type="nucleotide sequence ID" value="NZ_JADWND010000005.1"/>
</dbReference>
<feature type="transmembrane region" description="Helical" evidence="1">
    <location>
        <begin position="6"/>
        <end position="27"/>
    </location>
</feature>
<reference evidence="3 4" key="1">
    <citation type="submission" date="2020-11" db="EMBL/GenBank/DDBJ databases">
        <title>Enhanced detection system for hospital associated transmission using whole genome sequencing surveillance.</title>
        <authorList>
            <person name="Harrison L.H."/>
            <person name="Van Tyne D."/>
            <person name="Marsh J.W."/>
            <person name="Griffith M.P."/>
            <person name="Snyder D.J."/>
            <person name="Cooper V.S."/>
            <person name="Mustapha M."/>
        </authorList>
    </citation>
    <scope>NUCLEOTIDE SEQUENCE [LARGE SCALE GENOMIC DNA]</scope>
    <source>
        <strain evidence="3 4">CB00117</strain>
    </source>
</reference>
<dbReference type="InterPro" id="IPR025743">
    <property type="entry name" value="TssM1_N"/>
</dbReference>
<name>A0ABS0ZS74_9ENTR</name>
<organism evidence="3 4">
    <name type="scientific">Citrobacter sedlakii</name>
    <dbReference type="NCBI Taxonomy" id="67826"/>
    <lineage>
        <taxon>Bacteria</taxon>
        <taxon>Pseudomonadati</taxon>
        <taxon>Pseudomonadota</taxon>
        <taxon>Gammaproteobacteria</taxon>
        <taxon>Enterobacterales</taxon>
        <taxon>Enterobacteriaceae</taxon>
        <taxon>Citrobacter</taxon>
        <taxon>Citrobacter freundii complex</taxon>
    </lineage>
</organism>
<keyword evidence="1" id="KW-0812">Transmembrane</keyword>
<feature type="transmembrane region" description="Helical" evidence="1">
    <location>
        <begin position="327"/>
        <end position="348"/>
    </location>
</feature>
<dbReference type="EMBL" id="JADWND010000005">
    <property type="protein sequence ID" value="MBJ8381658.1"/>
    <property type="molecule type" value="Genomic_DNA"/>
</dbReference>
<dbReference type="Pfam" id="PF14331">
    <property type="entry name" value="IcmF-related_N"/>
    <property type="match status" value="1"/>
</dbReference>
<feature type="domain" description="Type VI secretion system component TssM1 N-terminal" evidence="2">
    <location>
        <begin position="111"/>
        <end position="285"/>
    </location>
</feature>
<evidence type="ECO:0000313" key="3">
    <source>
        <dbReference type="EMBL" id="MBJ8381658.1"/>
    </source>
</evidence>
<evidence type="ECO:0000256" key="1">
    <source>
        <dbReference type="SAM" id="Phobius"/>
    </source>
</evidence>
<evidence type="ECO:0000259" key="2">
    <source>
        <dbReference type="Pfam" id="PF14331"/>
    </source>
</evidence>
<protein>
    <recommendedName>
        <fullName evidence="2">Type VI secretion system component TssM1 N-terminal domain-containing protein</fullName>
    </recommendedName>
</protein>
<keyword evidence="1" id="KW-1133">Transmembrane helix</keyword>
<sequence length="1184" mass="132403">MTQPWLTLVIIVLVLLALTCWVVWWQWDYRNNAFNRAQKEIQRACGGQDRYDSTRILMLGDEEMNRLLCRSWSLTDGLEHWFGQWWFNPQCSLLCVPQALQNPGKKHLIRQNEWQKTLAALVRSRPQRPLDALIVTLPLEALIGGDNTRVQLLNNCQQIQQVCGLSLPIYLLIGGLESLDGMQALLEMLPEQARRSAIGSPIPVAREAVWKPQWIDDALDNTRHALRQVICELGALNGQTPPSLFRLPASFLPLATPLHDYFDSLLSNNARDEPPLLRGIWFVARSITDDKPQMQFCQNLLDGKIAAERGLAMPVRRLLRLNLRRQFVTLTCYSCLCVLWLAVMTWRWQYQHTNALLLHDRLQLLASQTAEPGAPGERTAAFYWRILNAIPQWQFSSVVWPGSLFSRTDGKLRETLHSATLTSLLLPAANGVCQQNLNVLRNEEDAREDLLPDERYRQIEALLGETKQMETRYLPLLQLLQVKQPTVTTLANVSSSIWGVTVDVDSLPAQDSLNALFATLNIARLHLPDASELTRRNSELFSRETMRWLEQNYGDASLDDSEERLEKLLALFSNDTRITPLFVRSLVRQIGRLQATLATINNLSRDAAHSPVRLPLDEILTQARGLRLIDNRVIPQLLRHEALLRQRFMAQVDDSRLHFSSLTEQSPDGNFSVSPDILALQKSLRDLLNHPFWQRGVDLTPIASTGYPGVLQLQQAQQLFSGYQRYVQQLPDSLWRPKLVALAQNAVENAMNLALYADAPDSAQGSAVSIVDADRVIDAFSQLARPQLAARLRQQIAAQVMARVSQQGGALLPNMAPPAIAYATPEQAQASGERIAAWSTAQAEQISATLTRYQQDVTWLDGQRPWLSAAENQQIVRWVNSLNAMQRLLQQDPTSPPAQMTTLATALPTLTAQNCQSELAQFTASGGNDFYSQSLTALVSAAQQNCRQLRQQASVSTTQKIFNLYNVWLAGHFPFTAVPHAPDADVDRVRELTVLLDTLPPESLTGQPPLIQQLAAAKPLLAALVSPKGVAVRVLWRTSRNNETGADQIVDWRLSGNQQTLSYPGGAEVDLHWRSGDALSVSLRWAKNSAWRPLPGASQPGITVVGDTGRWRWQGAWSLLRMIAQQRVGGALAQPLPLRFTLPVGDGQLRATTTVYIQVALLDAEGKAQLPWVRLTEQGLSGED</sequence>
<gene>
    <name evidence="3" type="ORF">I6M88_11840</name>
</gene>
<dbReference type="PANTHER" id="PTHR36153">
    <property type="entry name" value="INNER MEMBRANE PROTEIN-RELATED"/>
    <property type="match status" value="1"/>
</dbReference>
<comment type="caution">
    <text evidence="3">The sequence shown here is derived from an EMBL/GenBank/DDBJ whole genome shotgun (WGS) entry which is preliminary data.</text>
</comment>
<dbReference type="Proteomes" id="UP000746649">
    <property type="component" value="Unassembled WGS sequence"/>
</dbReference>
<keyword evidence="4" id="KW-1185">Reference proteome</keyword>
<evidence type="ECO:0000313" key="4">
    <source>
        <dbReference type="Proteomes" id="UP000746649"/>
    </source>
</evidence>
<proteinExistence type="predicted"/>
<dbReference type="InterPro" id="IPR053156">
    <property type="entry name" value="T6SS_TssM-like"/>
</dbReference>
<keyword evidence="1" id="KW-0472">Membrane</keyword>
<dbReference type="PANTHER" id="PTHR36153:SF1">
    <property type="entry name" value="TYPE VI SECRETION SYSTEM COMPONENT TSSM1"/>
    <property type="match status" value="1"/>
</dbReference>